<evidence type="ECO:0000256" key="7">
    <source>
        <dbReference type="ARBA" id="ARBA00022723"/>
    </source>
</evidence>
<evidence type="ECO:0000313" key="19">
    <source>
        <dbReference type="EMBL" id="OLP91118.1"/>
    </source>
</evidence>
<dbReference type="GO" id="GO:0071949">
    <property type="term" value="F:FAD binding"/>
    <property type="evidence" value="ECO:0007669"/>
    <property type="project" value="TreeGrafter"/>
</dbReference>
<feature type="transmembrane region" description="Helical" evidence="16">
    <location>
        <begin position="604"/>
        <end position="627"/>
    </location>
</feature>
<name>A0A1Q9D7K4_SYMMI</name>
<feature type="domain" description="FAD-binding FR-type" evidence="18">
    <location>
        <begin position="3107"/>
        <end position="3234"/>
    </location>
</feature>
<dbReference type="SUPFAM" id="SSF56300">
    <property type="entry name" value="Metallo-dependent phosphatases"/>
    <property type="match status" value="1"/>
</dbReference>
<keyword evidence="4" id="KW-0349">Heme</keyword>
<evidence type="ECO:0000256" key="1">
    <source>
        <dbReference type="ARBA" id="ARBA00001974"/>
    </source>
</evidence>
<sequence>MAEQLELFVQMAAAPPLKKNLASEAFATGECGTDISLSKLADWEEMESELNTDDDAVIDENFQRYKAMWDEEKQLDEELDTLRAQLKQDKAYNHRENQGHQQKVKKLQQMLQKVKKEDASRKKASESKVGKIKEQLQEEKVELTQKLEQARDLNKRLKQKLEAPALVESKDTTKRLKSELHLLTMAFADEQGKAKLLCQEFEGNSAVQRVRQIEVDQVTQSLENLQKRLDTLKATASKRAQKIRDLSRKRDEMLELKDDAKEFVRALRCKHKVAKTKFEAAAAAASFQGCLLLPGVVAQSRTTEKFSLKDKSAVSRTRIIRQRCCVRSRKAPPDFQPLTRMRYSSATCCSFWNICFLFVQTRFWSALAISLPCALIAGGLKLYQNYVDEGKMNGVINDDQAYTGIVVLISFLIVFRTQTGYHKFWEGTDLGYQLVGDLSDGCSDLIAYCEGSKLEDEEVQAFQHLLIRLASLLSAVCFAELMGGGIAYEDPTVPTKFLEYELIDFSGLDDDTRQFMLDGQGSPEIIYQWIQIAICRANNMGTFGVPPPVLTRAYQDLGLSMIRFHQAQKIVEVPFPLPYVVALQLLLITHWVMTPIVCSGWTDYTAWAVMFALTNTLSLWFFVGVAMEMDSPFKQAMFAIDSKALQRHLNHRLMAQLHTFEGPQPSLKKTFLKDPLPVVMTPQETGLEVGRVRSNSRPPVGNYRRTGSLHGALTNFCLDGPLEYDDHSDDAASPQDVKLCLPDEKIRLFSPEEAQTQRCLRKRLAAVRKVCAESPLNVAEARRPSCQQRAAFAALLAASRWCRYGRCGSDQRLRSLRRASAEQEEPEKSLEEKFSDFTTVLPWFGFAADIQHLHSKRREQVREASAAPQIAADAAVLSKALQGAIDGGKCSEEIPEVVEAALRFSESKSVETNPTKALESIAGRWEAVWSGAFTPLQKWGIPPQCLWLEVLPGKGEEPPVVAAHSGLPLALFGAYLWTSCAGDLVPAEPTAEGSTQVLIQFTRYWIDIGPKPRPDVGRIDGGFITSRLAAFGAALVTPVLLEFGALKWVLERFGLERVFEVEVPSPDGGDQKVKLQASLELYLTLLARVAFPDSLSKCPIPFLDTEAGLCVYEIPMLGPIGDLPDWLHPGGNSARHDGNRSNRDEAGIFESRCAAIQDYLKKVHGAAVDMHDAAALLNFRGPRTPEQGEKLLQVLEDVERFVFANVIRPEPASRTEFWHDFVEGREVALERAIVALRQRFKALHNEVSQVITSVPDNSPRQHRSRTTAGPTGAPREIAVDVIGIEGTCGAPSYRLAVELHPYTRFKAFEGLKGLGRGPTEELRSFGEQLQVRRQMLALAEVEMMFLPCSKSFAKELLYFGSTDARAPERAVGGTRAWGGARGVMGALHFVESWHSHLFFSRIYQIRPGAGFLDGLEEVEKVGRDIGRVLSLGRSIPIYWCKLYQHFRKPILGVMDQPIFLFVQPHLRLRDFRELVLVSVLHRCDTAFLQLQVVGLAVASFPLLEKSCEVLWQTGLKLPVARYLAIQTARWQWRAPQEEDLSRILVVQQQLHRPFFLPLLKEFSALNAGTRKLQVVGFEEVPAWKSGRKDRYKRLAEHRAAVVFPYDVHFIKLLELYSMGVPLYLPADFFMWAFSWTVSDPAVMEPAIAQNASETWPHPPPFCATKGLRHIDPARCHYWASYSDIARLPHMAYFASFPDLLLQLHSASNGELQLRSKLTPAVACIAPVPCLAGGATCSTRDRALKSRKGLTGLCLAGLSVLGVRQSRKTASTASCRFSSAKVPPAFSFGIIADVQYADRDDALNFSGSRLRRYRTSKRLWEGAVQWFREEQALAATASVAAGVTDNTTPLAATASVAAGAAVVAVAAAAEAAVASVVDHGSVQAQACAAIQAAQAASGKSQAHQVANQPWDAHLEDPSSQKGYSFIPEMTPEERRVSLNVCGPRATDFMNRCEFIGLGCYCAPSYALQLMGLRKNSYPFDWTRSSLEGVLHCIDVKFEDFMTYSTYQMVDQHVVFGGTRWGGSFWHHNLEAPLTLEDMTRRVRRFLGLGDVPTKVPRVFVRIINSTRELRQLQRLRQTLKEAFPDAQEIYLLILVELQNERGPIVVNAPEGEGVVVFSFTEEEFRQVPAPGRHPLALSGGRCCEAIAAAVKFWSRDGADGLELKTYDSFAQLSSKIYQFDGGDPARELFVPRRFWGQQLNLFGTDSLALANLLSTMQQQAFMLPAGVDASKPFPVQCFGRYLQVILPPFAQPGLVVQLFLNNGQLSAMLSSLYEGRLVNLTEVVVEDQSEPTKMDVDFIAQLGDFVDGCNRATAGHGHKALQDLLLPLEGGPPTLHLVGNHELYNFPRKEMEEGIALPELSEPYRISAPPVLDPEAPSSTSSYYSFCPSHGWRVCVLDPYEISIMSGGGARPGIDADAELDSYAVELCQANNPNDITKEDFARGIAPGPALRWVPLNGAVSQQQLQWLEVVAKPAGVYSRSLQPPYTLIKRSGRFRLYRMLLRSLSLAYAFLAALGRSSPALAPLEKDDACLSSETGSCGLHALQVGLGSRPKNDRNSSNISGMEITIGLKTQTDTEDQGHPKPVDLALTFGHSGLKNIFDQFGGLDTRLAALDLRGPKAELAPGLPQPAGVTQDQWLRSRLHLLRSTDPTFESTLRIKQRRTIIGFVAITILPLLVVMIEVRGKKRGNPFEAKVQTSLKITQRELSEHNTTSSLWISIGGVVCDVTEFLMLHPGGNDILLQHGGTEAYEAFEEVGHSDFARKMVQEKAIGLLVDGVEAPRTGAGVSLIGRLFTKEDGYNVHKMLGIFILLHTFYRIYTACDMQLDGGFTSEIFSLGLCWVNMVLQVSSFLFEVPRARLLGSPMIWQEWRAHNLIFVLRHVLAFTICWAYLRWVNIDNTAATFVVDMLLFAVLYAQLYSVDVVTAYIREDKHTSLTASWPFWDGCPLWLENAIKWYYTIAQFQASSLLVMTGSSLFDKYMVIFPFQFASFLMTLVRKGIITTRGFHAGYLWSLWMVVWLILAPQGPSLAVASWAVWIMLYIWRSYGLSKYALWFGPLLSKMLAYFKVTPDNPVVELGTMMLTWIVCMAIQKLAMGFATEVRARRFLEARQKPLKLMKKEKISETFTLLKFEVPTGYTAGINPGQHVKVHVPNLSKGHKDWNKATNLEEPVEILSRSYTPVSATTSPTLDLMVRHYPKNAERGFPDGGRASTFMIEKLAEGSKILMSGPHGHQLYYGQGNFLVGKNMVHARACGALAGGSGITPVLATLQDIWQEGRRDVRDRDQRILGEQAIKMKEFAIMHVTRSASEALSSEWYSPPKGEEQTPLRLSHVVTGGADAKAEMPGATCYKGRVTEEMVRAAMPAPGSDVVIFVCGPQGFSESCCRPILKKLGYEHIVMLQ</sequence>
<evidence type="ECO:0000259" key="18">
    <source>
        <dbReference type="PROSITE" id="PS51384"/>
    </source>
</evidence>
<dbReference type="InterPro" id="IPR008333">
    <property type="entry name" value="Cbr1-like_FAD-bd_dom"/>
</dbReference>
<dbReference type="PROSITE" id="PS50255">
    <property type="entry name" value="CYTOCHROME_B5_2"/>
    <property type="match status" value="1"/>
</dbReference>
<feature type="transmembrane region" description="Helical" evidence="16">
    <location>
        <begin position="2902"/>
        <end position="2926"/>
    </location>
</feature>
<dbReference type="InterPro" id="IPR001433">
    <property type="entry name" value="OxRdtase_FAD/NAD-bd"/>
</dbReference>
<feature type="binding site" evidence="14">
    <location>
        <position position="3261"/>
    </location>
    <ligand>
        <name>FAD</name>
        <dbReference type="ChEBI" id="CHEBI:57692"/>
    </ligand>
</feature>
<dbReference type="InterPro" id="IPR039261">
    <property type="entry name" value="FNR_nucleotide-bd"/>
</dbReference>
<keyword evidence="10" id="KW-0560">Oxidoreductase</keyword>
<keyword evidence="9 16" id="KW-1133">Transmembrane helix</keyword>
<keyword evidence="13 16" id="KW-0472">Membrane</keyword>
<feature type="transmembrane region" description="Helical" evidence="16">
    <location>
        <begin position="570"/>
        <end position="592"/>
    </location>
</feature>
<accession>A0A1Q9D7K4</accession>
<comment type="subcellular location">
    <subcellularLocation>
        <location evidence="2">Membrane</location>
        <topology evidence="2">Multi-pass membrane protein</topology>
    </subcellularLocation>
</comment>
<evidence type="ECO:0000256" key="5">
    <source>
        <dbReference type="ARBA" id="ARBA00022630"/>
    </source>
</evidence>
<dbReference type="Gene3D" id="2.40.30.10">
    <property type="entry name" value="Translation factors"/>
    <property type="match status" value="1"/>
</dbReference>
<dbReference type="Pfam" id="PF25539">
    <property type="entry name" value="Bestrophin_2"/>
    <property type="match status" value="1"/>
</dbReference>
<feature type="transmembrane region" description="Helical" evidence="16">
    <location>
        <begin position="2872"/>
        <end position="2890"/>
    </location>
</feature>
<feature type="coiled-coil region" evidence="15">
    <location>
        <begin position="215"/>
        <end position="242"/>
    </location>
</feature>
<dbReference type="GO" id="GO:0005254">
    <property type="term" value="F:chloride channel activity"/>
    <property type="evidence" value="ECO:0007669"/>
    <property type="project" value="InterPro"/>
</dbReference>
<dbReference type="SUPFAM" id="SSF55856">
    <property type="entry name" value="Cytochrome b5-like heme/steroid binding domain"/>
    <property type="match status" value="1"/>
</dbReference>
<protein>
    <submittedName>
        <fullName evidence="19">NADH-cytochrome b5 reductase 2</fullName>
    </submittedName>
</protein>
<evidence type="ECO:0000256" key="4">
    <source>
        <dbReference type="ARBA" id="ARBA00022617"/>
    </source>
</evidence>
<feature type="transmembrane region" description="Helical" evidence="16">
    <location>
        <begin position="2800"/>
        <end position="2817"/>
    </location>
</feature>
<dbReference type="InterPro" id="IPR014903">
    <property type="entry name" value="DUF1796"/>
</dbReference>
<dbReference type="Pfam" id="PF00970">
    <property type="entry name" value="FAD_binding_6"/>
    <property type="match status" value="1"/>
</dbReference>
<organism evidence="19 20">
    <name type="scientific">Symbiodinium microadriaticum</name>
    <name type="common">Dinoflagellate</name>
    <name type="synonym">Zooxanthella microadriatica</name>
    <dbReference type="NCBI Taxonomy" id="2951"/>
    <lineage>
        <taxon>Eukaryota</taxon>
        <taxon>Sar</taxon>
        <taxon>Alveolata</taxon>
        <taxon>Dinophyceae</taxon>
        <taxon>Suessiales</taxon>
        <taxon>Symbiodiniaceae</taxon>
        <taxon>Symbiodinium</taxon>
    </lineage>
</organism>
<feature type="binding site" evidence="14">
    <location>
        <position position="3174"/>
    </location>
    <ligand>
        <name>FAD</name>
        <dbReference type="ChEBI" id="CHEBI:57692"/>
    </ligand>
</feature>
<dbReference type="Pfam" id="PF00175">
    <property type="entry name" value="NAD_binding_1"/>
    <property type="match status" value="1"/>
</dbReference>
<evidence type="ECO:0000256" key="10">
    <source>
        <dbReference type="ARBA" id="ARBA00023002"/>
    </source>
</evidence>
<dbReference type="Pfam" id="PF00173">
    <property type="entry name" value="Cyt-b5"/>
    <property type="match status" value="1"/>
</dbReference>
<dbReference type="Gene3D" id="3.60.21.10">
    <property type="match status" value="2"/>
</dbReference>
<dbReference type="SUPFAM" id="SSF63380">
    <property type="entry name" value="Riboflavin synthase domain-like"/>
    <property type="match status" value="1"/>
</dbReference>
<dbReference type="InterPro" id="IPR036400">
    <property type="entry name" value="Cyt_B5-like_heme/steroid_sf"/>
</dbReference>
<dbReference type="SUPFAM" id="SSF52343">
    <property type="entry name" value="Ferredoxin reductase-like, C-terminal NADP-linked domain"/>
    <property type="match status" value="1"/>
</dbReference>
<dbReference type="Gene3D" id="3.40.50.80">
    <property type="entry name" value="Nucleotide-binding domain of ferredoxin-NADP reductase (FNR) module"/>
    <property type="match status" value="1"/>
</dbReference>
<dbReference type="GO" id="GO:0016020">
    <property type="term" value="C:membrane"/>
    <property type="evidence" value="ECO:0007669"/>
    <property type="project" value="UniProtKB-SubCell"/>
</dbReference>
<evidence type="ECO:0000256" key="9">
    <source>
        <dbReference type="ARBA" id="ARBA00022989"/>
    </source>
</evidence>
<keyword evidence="11" id="KW-0408">Iron</keyword>
<dbReference type="InterPro" id="IPR001834">
    <property type="entry name" value="CBR-like"/>
</dbReference>
<keyword evidence="15" id="KW-0175">Coiled coil</keyword>
<evidence type="ECO:0000256" key="11">
    <source>
        <dbReference type="ARBA" id="ARBA00023004"/>
    </source>
</evidence>
<dbReference type="Proteomes" id="UP000186817">
    <property type="component" value="Unassembled WGS sequence"/>
</dbReference>
<feature type="transmembrane region" description="Helical" evidence="16">
    <location>
        <begin position="2832"/>
        <end position="2851"/>
    </location>
</feature>
<keyword evidence="7" id="KW-0479">Metal-binding</keyword>
<keyword evidence="12" id="KW-0406">Ion transport</keyword>
<comment type="cofactor">
    <cofactor evidence="1 14">
        <name>FAD</name>
        <dbReference type="ChEBI" id="CHEBI:57692"/>
    </cofactor>
</comment>
<feature type="transmembrane region" description="Helical" evidence="16">
    <location>
        <begin position="2663"/>
        <end position="2681"/>
    </location>
</feature>
<proteinExistence type="predicted"/>
<gene>
    <name evidence="19" type="primary">cyb5r2</name>
    <name evidence="19" type="ORF">AK812_SmicGene27232</name>
</gene>
<keyword evidence="8 14" id="KW-0274">FAD</keyword>
<dbReference type="InterPro" id="IPR044669">
    <property type="entry name" value="YneE/VCCN1/2-like"/>
</dbReference>
<evidence type="ECO:0000256" key="3">
    <source>
        <dbReference type="ARBA" id="ARBA00022448"/>
    </source>
</evidence>
<evidence type="ECO:0000256" key="8">
    <source>
        <dbReference type="ARBA" id="ARBA00022827"/>
    </source>
</evidence>
<dbReference type="Gene3D" id="3.10.120.10">
    <property type="entry name" value="Cytochrome b5-like heme/steroid binding domain"/>
    <property type="match status" value="1"/>
</dbReference>
<evidence type="ECO:0000256" key="12">
    <source>
        <dbReference type="ARBA" id="ARBA00023065"/>
    </source>
</evidence>
<dbReference type="InterPro" id="IPR018159">
    <property type="entry name" value="Spectrin/alpha-actinin"/>
</dbReference>
<dbReference type="PANTHER" id="PTHR19370:SF185">
    <property type="entry name" value="NADH-CYTOCHROME B5 REDUCTASE"/>
    <property type="match status" value="1"/>
</dbReference>
<dbReference type="Pfam" id="PF08795">
    <property type="entry name" value="DUF1796"/>
    <property type="match status" value="1"/>
</dbReference>
<dbReference type="CDD" id="cd00176">
    <property type="entry name" value="SPEC"/>
    <property type="match status" value="1"/>
</dbReference>
<evidence type="ECO:0000256" key="16">
    <source>
        <dbReference type="SAM" id="Phobius"/>
    </source>
</evidence>
<evidence type="ECO:0000256" key="15">
    <source>
        <dbReference type="SAM" id="Coils"/>
    </source>
</evidence>
<feature type="domain" description="Cytochrome b5 heme-binding" evidence="17">
    <location>
        <begin position="2697"/>
        <end position="2773"/>
    </location>
</feature>
<evidence type="ECO:0000259" key="17">
    <source>
        <dbReference type="PROSITE" id="PS50255"/>
    </source>
</evidence>
<comment type="caution">
    <text evidence="19">The sequence shown here is derived from an EMBL/GenBank/DDBJ whole genome shotgun (WGS) entry which is preliminary data.</text>
</comment>
<dbReference type="PANTHER" id="PTHR19370">
    <property type="entry name" value="NADH-CYTOCHROME B5 REDUCTASE"/>
    <property type="match status" value="1"/>
</dbReference>
<dbReference type="OrthoDB" id="260519at2759"/>
<dbReference type="InterPro" id="IPR029052">
    <property type="entry name" value="Metallo-depent_PP-like"/>
</dbReference>
<dbReference type="EMBL" id="LSRX01000679">
    <property type="protein sequence ID" value="OLP91118.1"/>
    <property type="molecule type" value="Genomic_DNA"/>
</dbReference>
<keyword evidence="6 16" id="KW-0812">Transmembrane</keyword>
<evidence type="ECO:0000256" key="13">
    <source>
        <dbReference type="ARBA" id="ARBA00023136"/>
    </source>
</evidence>
<keyword evidence="3" id="KW-0813">Transport</keyword>
<dbReference type="PROSITE" id="PS00191">
    <property type="entry name" value="CYTOCHROME_B5_1"/>
    <property type="match status" value="1"/>
</dbReference>
<keyword evidence="20" id="KW-1185">Reference proteome</keyword>
<dbReference type="CDD" id="cd06183">
    <property type="entry name" value="cyt_b5_reduct_like"/>
    <property type="match status" value="1"/>
</dbReference>
<feature type="binding site" evidence="14">
    <location>
        <position position="3176"/>
    </location>
    <ligand>
        <name>FAD</name>
        <dbReference type="ChEBI" id="CHEBI:57692"/>
    </ligand>
</feature>
<reference evidence="19 20" key="1">
    <citation type="submission" date="2016-02" db="EMBL/GenBank/DDBJ databases">
        <title>Genome analysis of coral dinoflagellate symbionts highlights evolutionary adaptations to a symbiotic lifestyle.</title>
        <authorList>
            <person name="Aranda M."/>
            <person name="Li Y."/>
            <person name="Liew Y.J."/>
            <person name="Baumgarten S."/>
            <person name="Simakov O."/>
            <person name="Wilson M."/>
            <person name="Piel J."/>
            <person name="Ashoor H."/>
            <person name="Bougouffa S."/>
            <person name="Bajic V.B."/>
            <person name="Ryu T."/>
            <person name="Ravasi T."/>
            <person name="Bayer T."/>
            <person name="Micklem G."/>
            <person name="Kim H."/>
            <person name="Bhak J."/>
            <person name="Lajeunesse T.C."/>
            <person name="Voolstra C.R."/>
        </authorList>
    </citation>
    <scope>NUCLEOTIDE SEQUENCE [LARGE SCALE GENOMIC DNA]</scope>
    <source>
        <strain evidence="19 20">CCMP2467</strain>
    </source>
</reference>
<keyword evidence="5 14" id="KW-0285">Flavoprotein</keyword>
<evidence type="ECO:0000256" key="2">
    <source>
        <dbReference type="ARBA" id="ARBA00004141"/>
    </source>
</evidence>
<dbReference type="PROSITE" id="PS51384">
    <property type="entry name" value="FAD_FR"/>
    <property type="match status" value="1"/>
</dbReference>
<feature type="binding site" evidence="14">
    <location>
        <position position="3209"/>
    </location>
    <ligand>
        <name>FAD</name>
        <dbReference type="ChEBI" id="CHEBI:57692"/>
    </ligand>
</feature>
<feature type="coiled-coil region" evidence="15">
    <location>
        <begin position="97"/>
        <end position="163"/>
    </location>
</feature>
<dbReference type="InterPro" id="IPR018506">
    <property type="entry name" value="Cyt_B5_heme-BS"/>
</dbReference>
<dbReference type="GO" id="GO:0020037">
    <property type="term" value="F:heme binding"/>
    <property type="evidence" value="ECO:0007669"/>
    <property type="project" value="InterPro"/>
</dbReference>
<dbReference type="InterPro" id="IPR017938">
    <property type="entry name" value="Riboflavin_synthase-like_b-brl"/>
</dbReference>
<evidence type="ECO:0000256" key="14">
    <source>
        <dbReference type="PIRSR" id="PIRSR601834-1"/>
    </source>
</evidence>
<dbReference type="InterPro" id="IPR017927">
    <property type="entry name" value="FAD-bd_FR_type"/>
</dbReference>
<dbReference type="InterPro" id="IPR001199">
    <property type="entry name" value="Cyt_B5-like_heme/steroid-bd"/>
</dbReference>
<dbReference type="SMART" id="SM01117">
    <property type="entry name" value="Cyt-b5"/>
    <property type="match status" value="1"/>
</dbReference>
<evidence type="ECO:0000256" key="6">
    <source>
        <dbReference type="ARBA" id="ARBA00022692"/>
    </source>
</evidence>
<dbReference type="GO" id="GO:0016491">
    <property type="term" value="F:oxidoreductase activity"/>
    <property type="evidence" value="ECO:0007669"/>
    <property type="project" value="UniProtKB-KW"/>
</dbReference>
<dbReference type="GO" id="GO:0046872">
    <property type="term" value="F:metal ion binding"/>
    <property type="evidence" value="ECO:0007669"/>
    <property type="project" value="UniProtKB-KW"/>
</dbReference>
<evidence type="ECO:0000313" key="20">
    <source>
        <dbReference type="Proteomes" id="UP000186817"/>
    </source>
</evidence>